<dbReference type="SUPFAM" id="SSF63562">
    <property type="entry name" value="RPB6/omega subunit-like"/>
    <property type="match status" value="1"/>
</dbReference>
<evidence type="ECO:0000256" key="7">
    <source>
        <dbReference type="HAMAP-Rule" id="MF_00366"/>
    </source>
</evidence>
<geneLocation type="plastid" evidence="8"/>
<dbReference type="EC" id="2.7.7.6" evidence="7"/>
<evidence type="ECO:0000256" key="2">
    <source>
        <dbReference type="ARBA" id="ARBA00022478"/>
    </source>
</evidence>
<dbReference type="GO" id="GO:0006351">
    <property type="term" value="P:DNA-templated transcription"/>
    <property type="evidence" value="ECO:0007669"/>
    <property type="project" value="UniProtKB-UniRule"/>
</dbReference>
<keyword evidence="2 7" id="KW-0240">DNA-directed RNA polymerase</keyword>
<dbReference type="GO" id="GO:0000428">
    <property type="term" value="C:DNA-directed RNA polymerase complex"/>
    <property type="evidence" value="ECO:0007669"/>
    <property type="project" value="UniProtKB-KW"/>
</dbReference>
<gene>
    <name evidence="8" type="primary">ycf61</name>
    <name evidence="7" type="synonym">rpoZ</name>
    <name evidence="8" type="ORF">Hrvl_075</name>
</gene>
<dbReference type="RefSeq" id="YP_009297591.1">
    <property type="nucleotide sequence ID" value="NC_031177.1"/>
</dbReference>
<comment type="function">
    <text evidence="7">Promotes RNA polymerase assembly. Latches the N- and C-terminal regions of the beta' subunit thereby facilitating its interaction with the beta and alpha subunits.</text>
</comment>
<dbReference type="InterPro" id="IPR003716">
    <property type="entry name" value="DNA-dir_RNA_pol_omega"/>
</dbReference>
<evidence type="ECO:0000256" key="3">
    <source>
        <dbReference type="ARBA" id="ARBA00022679"/>
    </source>
</evidence>
<comment type="similarity">
    <text evidence="1 7">Belongs to the RNA polymerase subunit omega family.</text>
</comment>
<accession>A0A1C9CFI7</accession>
<comment type="subunit">
    <text evidence="7">The RNAP catalytic core consists of 2 alpha, 1 beta, 1 beta' and 1 omega subunit. When a sigma factor is associated with the core the holoenzyme is formed, which can initiate transcription.</text>
</comment>
<keyword evidence="8" id="KW-0934">Plastid</keyword>
<reference evidence="8" key="1">
    <citation type="journal article" date="2016" name="BMC Biol.">
        <title>Parallel evolution of highly conserved plastid genome architecture in red seaweeds and seed plants.</title>
        <authorList>
            <person name="Lee J."/>
            <person name="Cho C.H."/>
            <person name="Park S.I."/>
            <person name="Choi J.W."/>
            <person name="Song H.S."/>
            <person name="West J.A."/>
            <person name="Bhattacharya D."/>
            <person name="Yoon H.S."/>
        </authorList>
    </citation>
    <scope>NUCLEOTIDE SEQUENCE</scope>
</reference>
<dbReference type="GO" id="GO:0003677">
    <property type="term" value="F:DNA binding"/>
    <property type="evidence" value="ECO:0007669"/>
    <property type="project" value="UniProtKB-UniRule"/>
</dbReference>
<dbReference type="InterPro" id="IPR036161">
    <property type="entry name" value="RPB6/omega-like_sf"/>
</dbReference>
<dbReference type="EMBL" id="KX284723">
    <property type="protein sequence ID" value="AOM67135.1"/>
    <property type="molecule type" value="Genomic_DNA"/>
</dbReference>
<dbReference type="GO" id="GO:0003899">
    <property type="term" value="F:DNA-directed RNA polymerase activity"/>
    <property type="evidence" value="ECO:0007669"/>
    <property type="project" value="UniProtKB-UniRule"/>
</dbReference>
<evidence type="ECO:0000256" key="6">
    <source>
        <dbReference type="ARBA" id="ARBA00048552"/>
    </source>
</evidence>
<dbReference type="AlphaFoldDB" id="A0A1C9CFI7"/>
<organism evidence="8">
    <name type="scientific">Hildenbrandia rivularis</name>
    <dbReference type="NCBI Taxonomy" id="135206"/>
    <lineage>
        <taxon>Eukaryota</taxon>
        <taxon>Rhodophyta</taxon>
        <taxon>Florideophyceae</taxon>
        <taxon>Hildenbrandiophycidae</taxon>
        <taxon>Hildenbrandiales</taxon>
        <taxon>Hildenbrandiaceae</taxon>
        <taxon>Hildenbrandia</taxon>
    </lineage>
</organism>
<keyword evidence="5 7" id="KW-0804">Transcription</keyword>
<name>A0A1C9CFI7_9FLOR</name>
<evidence type="ECO:0000256" key="5">
    <source>
        <dbReference type="ARBA" id="ARBA00023163"/>
    </source>
</evidence>
<evidence type="ECO:0000256" key="1">
    <source>
        <dbReference type="ARBA" id="ARBA00006711"/>
    </source>
</evidence>
<proteinExistence type="inferred from homology"/>
<dbReference type="HAMAP" id="MF_00366">
    <property type="entry name" value="RNApol_bact_RpoZ"/>
    <property type="match status" value="1"/>
</dbReference>
<protein>
    <recommendedName>
        <fullName evidence="7">DNA-directed RNA polymerase subunit omega</fullName>
        <shortName evidence="7">RNAP omega subunit</shortName>
        <ecNumber evidence="7">2.7.7.6</ecNumber>
    </recommendedName>
    <alternativeName>
        <fullName evidence="7">RNA polymerase omega subunit</fullName>
    </alternativeName>
    <alternativeName>
        <fullName evidence="7">Transcriptase subunit omega</fullName>
    </alternativeName>
</protein>
<keyword evidence="3 7" id="KW-0808">Transferase</keyword>
<keyword evidence="4 7" id="KW-0548">Nucleotidyltransferase</keyword>
<dbReference type="GeneID" id="29074147"/>
<comment type="catalytic activity">
    <reaction evidence="6 7">
        <text>RNA(n) + a ribonucleoside 5'-triphosphate = RNA(n+1) + diphosphate</text>
        <dbReference type="Rhea" id="RHEA:21248"/>
        <dbReference type="Rhea" id="RHEA-COMP:14527"/>
        <dbReference type="Rhea" id="RHEA-COMP:17342"/>
        <dbReference type="ChEBI" id="CHEBI:33019"/>
        <dbReference type="ChEBI" id="CHEBI:61557"/>
        <dbReference type="ChEBI" id="CHEBI:140395"/>
        <dbReference type="EC" id="2.7.7.6"/>
    </reaction>
</comment>
<sequence length="69" mass="7932">MFSQPNQSNNIIYKTEELLNSSTNRYGITLEVANRAKRRKYEDLDIVSEPEIKPIIKAITEMLSESTQA</sequence>
<evidence type="ECO:0000256" key="4">
    <source>
        <dbReference type="ARBA" id="ARBA00022695"/>
    </source>
</evidence>
<evidence type="ECO:0000313" key="8">
    <source>
        <dbReference type="EMBL" id="AOM67135.1"/>
    </source>
</evidence>